<keyword evidence="3" id="KW-0067">ATP-binding</keyword>
<evidence type="ECO:0000256" key="3">
    <source>
        <dbReference type="ARBA" id="ARBA00022840"/>
    </source>
</evidence>
<reference evidence="6" key="1">
    <citation type="submission" date="2022-06" db="EMBL/GenBank/DDBJ databases">
        <title>Sneathiella actinostolidae sp. nov., isolated from a sea anemonein the Western Pacific Ocean.</title>
        <authorList>
            <person name="Wei M.J."/>
        </authorList>
    </citation>
    <scope>NUCLEOTIDE SEQUENCE</scope>
    <source>
        <strain evidence="6">PHK-P5</strain>
    </source>
</reference>
<dbReference type="RefSeq" id="WP_251933655.1">
    <property type="nucleotide sequence ID" value="NZ_CP098747.1"/>
</dbReference>
<dbReference type="Proteomes" id="UP001056291">
    <property type="component" value="Chromosome"/>
</dbReference>
<evidence type="ECO:0000313" key="6">
    <source>
        <dbReference type="EMBL" id="USG60775.1"/>
    </source>
</evidence>
<dbReference type="InterPro" id="IPR014013">
    <property type="entry name" value="Helic_SF1/SF2_ATP-bd_DinG/Rad3"/>
</dbReference>
<evidence type="ECO:0000313" key="7">
    <source>
        <dbReference type="Proteomes" id="UP001056291"/>
    </source>
</evidence>
<gene>
    <name evidence="6" type="ORF">NBZ79_16575</name>
</gene>
<protein>
    <submittedName>
        <fullName evidence="6">ATP-dependent DNA helicase</fullName>
    </submittedName>
</protein>
<dbReference type="InterPro" id="IPR027417">
    <property type="entry name" value="P-loop_NTPase"/>
</dbReference>
<feature type="domain" description="Helicase ATP-binding" evidence="5">
    <location>
        <begin position="204"/>
        <end position="496"/>
    </location>
</feature>
<dbReference type="PROSITE" id="PS51193">
    <property type="entry name" value="HELICASE_ATP_BIND_2"/>
    <property type="match status" value="1"/>
</dbReference>
<evidence type="ECO:0000259" key="5">
    <source>
        <dbReference type="PROSITE" id="PS51193"/>
    </source>
</evidence>
<keyword evidence="2" id="KW-0378">Hydrolase</keyword>
<dbReference type="GO" id="GO:0004386">
    <property type="term" value="F:helicase activity"/>
    <property type="evidence" value="ECO:0007669"/>
    <property type="project" value="UniProtKB-KW"/>
</dbReference>
<sequence length="924" mass="101990">MNQNSDRHTPGGEIKLPNVPVLVASGDQVTWLSTEGEIETTSLQEAAVRINKTPPLVVHRLNIARRLGVNPFPAFDLLELFAFTHPAETCLPTARGLAKAVGLTPSADPEEQALGLFEAMNTLLLRLTGLIDNNRKSAAAIAMVMGQAGWNWAPSVLSAVGMPDSKSRFGGLDTWTGLSEWPDFAPEPPADDIAVSEFEARARLKELLGDNAESRPQQADFSAMTSHAFVPRDQAETPNIVLAEAGTGTGKTLGYISPASIWAEKNGVAVWISTYTKNLQRQIDDELDRLYPSSSEKSEKAVVRKGRENYLCLLNFEEALQGGAAQKSEQISLGLVARWISATRDGDMVGGDFPSWLMELEGRSRITRLADRRGECIFSACSHYRKCFIEKSTRKSRKADIVIANHALVMINAATRPDDPNLPKRYVFDEGHHLFEAADSAFAAHLTGQETAELRRWIAGSDTGRKSRMRGLENRLSDLIGEDEEGKEALQQAVQAARKLPSEGWMSRVREGAPNGPMEEFLVHIRGQVLARCGQPDSPYSVECPAGEFTPEILPSAKKLDSALKALSTPLTSLAKTLLKKLDEEAEELETATRHRIDAAVQGIARRNNLSIAPWRAVLKGLEDPTPDKFVDWLAIDRIGGRDLDLGYYRSYIDPTEPFAETILKPSHGVVITSATLRDNYEDAESWQSADMRTGAHHLVLPPARVHLASPFDFAKQTKVIVVTDVRRDHMKEVSAAYRELCIASGGGALGLFTAIWRLRAVHENIRAPLAAAGLDLYAQHQDALDTSTLVDIFREEENSVLLGTDAVRDGVDVPGRSLRLIVFDRMPWPRPDLKHKARKKAFGGSRYDDKLTRLKLKQAYGRLLRREDDFGVFVLLDSMMPSRLVSAFPPEVEIQRLGLKDAITLTRNFIAEKEQAISKNIIG</sequence>
<dbReference type="Gene3D" id="3.40.50.300">
    <property type="entry name" value="P-loop containing nucleotide triphosphate hydrolases"/>
    <property type="match status" value="2"/>
</dbReference>
<name>A0ABY4W4X7_9PROT</name>
<keyword evidence="7" id="KW-1185">Reference proteome</keyword>
<organism evidence="6 7">
    <name type="scientific">Sneathiella marina</name>
    <dbReference type="NCBI Taxonomy" id="2950108"/>
    <lineage>
        <taxon>Bacteria</taxon>
        <taxon>Pseudomonadati</taxon>
        <taxon>Pseudomonadota</taxon>
        <taxon>Alphaproteobacteria</taxon>
        <taxon>Sneathiellales</taxon>
        <taxon>Sneathiellaceae</taxon>
        <taxon>Sneathiella</taxon>
    </lineage>
</organism>
<dbReference type="EMBL" id="CP098747">
    <property type="protein sequence ID" value="USG60775.1"/>
    <property type="molecule type" value="Genomic_DNA"/>
</dbReference>
<evidence type="ECO:0000256" key="2">
    <source>
        <dbReference type="ARBA" id="ARBA00022801"/>
    </source>
</evidence>
<evidence type="ECO:0000256" key="4">
    <source>
        <dbReference type="ARBA" id="ARBA00038058"/>
    </source>
</evidence>
<keyword evidence="1" id="KW-0547">Nucleotide-binding</keyword>
<dbReference type="SUPFAM" id="SSF52540">
    <property type="entry name" value="P-loop containing nucleoside triphosphate hydrolases"/>
    <property type="match status" value="1"/>
</dbReference>
<dbReference type="SMART" id="SM00491">
    <property type="entry name" value="HELICc2"/>
    <property type="match status" value="1"/>
</dbReference>
<keyword evidence="6" id="KW-0347">Helicase</keyword>
<proteinExistence type="inferred from homology"/>
<evidence type="ECO:0000256" key="1">
    <source>
        <dbReference type="ARBA" id="ARBA00022741"/>
    </source>
</evidence>
<accession>A0ABY4W4X7</accession>
<dbReference type="PANTHER" id="PTHR11472:SF34">
    <property type="entry name" value="REGULATOR OF TELOMERE ELONGATION HELICASE 1"/>
    <property type="match status" value="1"/>
</dbReference>
<dbReference type="InterPro" id="IPR006555">
    <property type="entry name" value="ATP-dep_Helicase_C"/>
</dbReference>
<comment type="similarity">
    <text evidence="4">Belongs to the helicase family. DinG subfamily.</text>
</comment>
<dbReference type="Pfam" id="PF13307">
    <property type="entry name" value="Helicase_C_2"/>
    <property type="match status" value="1"/>
</dbReference>
<dbReference type="InterPro" id="IPR045028">
    <property type="entry name" value="DinG/Rad3-like"/>
</dbReference>
<dbReference type="PANTHER" id="PTHR11472">
    <property type="entry name" value="DNA REPAIR DEAD HELICASE RAD3/XP-D SUBFAMILY MEMBER"/>
    <property type="match status" value="1"/>
</dbReference>